<protein>
    <submittedName>
        <fullName evidence="2">Uncharacterized protein</fullName>
    </submittedName>
</protein>
<evidence type="ECO:0000313" key="2">
    <source>
        <dbReference type="EMBL" id="SHH17188.1"/>
    </source>
</evidence>
<accession>A0A1M5QTA0</accession>
<keyword evidence="1" id="KW-1133">Transmembrane helix</keyword>
<dbReference type="EMBL" id="LT670817">
    <property type="protein sequence ID" value="SHH17188.1"/>
    <property type="molecule type" value="Genomic_DNA"/>
</dbReference>
<reference evidence="2 3" key="1">
    <citation type="submission" date="2016-11" db="EMBL/GenBank/DDBJ databases">
        <authorList>
            <person name="Jaros S."/>
            <person name="Januszkiewicz K."/>
            <person name="Wedrychowicz H."/>
        </authorList>
    </citation>
    <scope>NUCLEOTIDE SEQUENCE [LARGE SCALE GENOMIC DNA]</scope>
    <source>
        <strain evidence="2 3">GAS138</strain>
    </source>
</reference>
<evidence type="ECO:0000313" key="3">
    <source>
        <dbReference type="Proteomes" id="UP000189796"/>
    </source>
</evidence>
<sequence length="58" mass="6429">MDEATAAAGALDTAIGLIVTAVAWCAAIVAWHFLRQPRVFNPDRKGTHWGRRKLARDR</sequence>
<organism evidence="2 3">
    <name type="scientific">Bradyrhizobium erythrophlei</name>
    <dbReference type="NCBI Taxonomy" id="1437360"/>
    <lineage>
        <taxon>Bacteria</taxon>
        <taxon>Pseudomonadati</taxon>
        <taxon>Pseudomonadota</taxon>
        <taxon>Alphaproteobacteria</taxon>
        <taxon>Hyphomicrobiales</taxon>
        <taxon>Nitrobacteraceae</taxon>
        <taxon>Bradyrhizobium</taxon>
    </lineage>
</organism>
<evidence type="ECO:0000256" key="1">
    <source>
        <dbReference type="SAM" id="Phobius"/>
    </source>
</evidence>
<name>A0A1M5QTA0_9BRAD</name>
<keyword evidence="1" id="KW-0472">Membrane</keyword>
<gene>
    <name evidence="2" type="ORF">SAMN05443248_3945</name>
</gene>
<proteinExistence type="predicted"/>
<dbReference type="Proteomes" id="UP000189796">
    <property type="component" value="Chromosome I"/>
</dbReference>
<feature type="transmembrane region" description="Helical" evidence="1">
    <location>
        <begin position="14"/>
        <end position="34"/>
    </location>
</feature>
<dbReference type="AlphaFoldDB" id="A0A1M5QTA0"/>
<keyword evidence="1" id="KW-0812">Transmembrane</keyword>